<dbReference type="AlphaFoldDB" id="A0ABD5QMB7"/>
<dbReference type="Proteomes" id="UP001595925">
    <property type="component" value="Unassembled WGS sequence"/>
</dbReference>
<comment type="caution">
    <text evidence="2">The sequence shown here is derived from an EMBL/GenBank/DDBJ whole genome shotgun (WGS) entry which is preliminary data.</text>
</comment>
<name>A0ABD5QMB7_9EURY</name>
<dbReference type="Pfam" id="PF23439">
    <property type="entry name" value="DUF7124"/>
    <property type="match status" value="1"/>
</dbReference>
<dbReference type="InterPro" id="IPR055548">
    <property type="entry name" value="DUF7124"/>
</dbReference>
<proteinExistence type="predicted"/>
<evidence type="ECO:0000313" key="3">
    <source>
        <dbReference type="Proteomes" id="UP001595925"/>
    </source>
</evidence>
<reference evidence="2 3" key="1">
    <citation type="journal article" date="2019" name="Int. J. Syst. Evol. Microbiol.">
        <title>The Global Catalogue of Microorganisms (GCM) 10K type strain sequencing project: providing services to taxonomists for standard genome sequencing and annotation.</title>
        <authorList>
            <consortium name="The Broad Institute Genomics Platform"/>
            <consortium name="The Broad Institute Genome Sequencing Center for Infectious Disease"/>
            <person name="Wu L."/>
            <person name="Ma J."/>
        </authorList>
    </citation>
    <scope>NUCLEOTIDE SEQUENCE [LARGE SCALE GENOMIC DNA]</scope>
    <source>
        <strain evidence="2 3">CGMCC 1.15824</strain>
    </source>
</reference>
<sequence>MSIDGSADPGPGDVTLAVTPSAVSRLEDPRAAFEDAATWTHYVGVLGNHTEEVAAVVETHDLRQDFDLGDRDIWLAAQDVRAAADTPRYVLVGTSDEHQRVAGHTGWEFVRVTEAAEKADWELSDGGNEGDEEGLVARLVAALPF</sequence>
<accession>A0ABD5QMB7</accession>
<evidence type="ECO:0000259" key="1">
    <source>
        <dbReference type="Pfam" id="PF23439"/>
    </source>
</evidence>
<feature type="domain" description="DUF7124" evidence="1">
    <location>
        <begin position="14"/>
        <end position="123"/>
    </location>
</feature>
<gene>
    <name evidence="2" type="ORF">ACFPFO_21055</name>
</gene>
<keyword evidence="3" id="KW-1185">Reference proteome</keyword>
<evidence type="ECO:0000313" key="2">
    <source>
        <dbReference type="EMBL" id="MFC4990187.1"/>
    </source>
</evidence>
<dbReference type="RefSeq" id="WP_114577602.1">
    <property type="nucleotide sequence ID" value="NZ_JAIVEF010000010.1"/>
</dbReference>
<organism evidence="2 3">
    <name type="scientific">Saliphagus infecundisoli</name>
    <dbReference type="NCBI Taxonomy" id="1849069"/>
    <lineage>
        <taxon>Archaea</taxon>
        <taxon>Methanobacteriati</taxon>
        <taxon>Methanobacteriota</taxon>
        <taxon>Stenosarchaea group</taxon>
        <taxon>Halobacteria</taxon>
        <taxon>Halobacteriales</taxon>
        <taxon>Natrialbaceae</taxon>
        <taxon>Saliphagus</taxon>
    </lineage>
</organism>
<protein>
    <recommendedName>
        <fullName evidence="1">DUF7124 domain-containing protein</fullName>
    </recommendedName>
</protein>
<dbReference type="EMBL" id="JBHSJG010000063">
    <property type="protein sequence ID" value="MFC4990187.1"/>
    <property type="molecule type" value="Genomic_DNA"/>
</dbReference>